<keyword evidence="4" id="KW-0677">Repeat</keyword>
<dbReference type="FunFam" id="2.10.25.10:FF:000038">
    <property type="entry name" value="Fibrillin 2"/>
    <property type="match status" value="1"/>
</dbReference>
<keyword evidence="3 7" id="KW-0732">Signal</keyword>
<evidence type="ECO:0000256" key="5">
    <source>
        <dbReference type="ARBA" id="ARBA00023157"/>
    </source>
</evidence>
<sequence length="463" mass="50921">MLVISLPLSLVVAAITDPPLALPGCQEKCGNLIIPYPFGVGKGCFKGHDNSYHSYQITCAVGNSSSSNSNSSSKAYVGTGDIEILEMSLDPPEIIVSSYYAFQCFNSSGAETLMQTYWMTMGGTPFTFSATRNKFITIGCDTMANIGEYVDNDFMSGCMSLCGDMKSVRNGSCSGIGCCQTSIPYNLKRFDVAIGSLYNHTRIWQSNPCSFAVLADQNWFTFKLSDLSVDNFNKSTIPVVMDWAIGNQTCETAVRHKKSYACGPNSYCSNSTNGPGYGCFCTHGFQGNPYLPRGCQDIDECEKGYNNSCSPKAICTNLYGSYNCSCPQGYYGDGWINGSRCTRDQRSLPLISIILDSLPLVYDASFSLYLNSTYETFILKLVEMTPNPSPTINGLLESLSHYQISLGRKNTNGEISVFITEMYFHEVAQSDEDKRDVVKAEEGEENLKEASLTIENQFHMAER</sequence>
<dbReference type="AlphaFoldDB" id="A0A9Q0HE80"/>
<accession>A0A9Q0HE80</accession>
<dbReference type="PROSITE" id="PS00010">
    <property type="entry name" value="ASX_HYDROXYL"/>
    <property type="match status" value="1"/>
</dbReference>
<comment type="caution">
    <text evidence="6">Lacks conserved residue(s) required for the propagation of feature annotation.</text>
</comment>
<proteinExistence type="predicted"/>
<organism evidence="9 10">
    <name type="scientific">Protea cynaroides</name>
    <dbReference type="NCBI Taxonomy" id="273540"/>
    <lineage>
        <taxon>Eukaryota</taxon>
        <taxon>Viridiplantae</taxon>
        <taxon>Streptophyta</taxon>
        <taxon>Embryophyta</taxon>
        <taxon>Tracheophyta</taxon>
        <taxon>Spermatophyta</taxon>
        <taxon>Magnoliopsida</taxon>
        <taxon>Proteales</taxon>
        <taxon>Proteaceae</taxon>
        <taxon>Protea</taxon>
    </lineage>
</organism>
<keyword evidence="10" id="KW-1185">Reference proteome</keyword>
<name>A0A9Q0HE80_9MAGN</name>
<reference evidence="9" key="1">
    <citation type="journal article" date="2023" name="Plant J.">
        <title>The genome of the king protea, Protea cynaroides.</title>
        <authorList>
            <person name="Chang J."/>
            <person name="Duong T.A."/>
            <person name="Schoeman C."/>
            <person name="Ma X."/>
            <person name="Roodt D."/>
            <person name="Barker N."/>
            <person name="Li Z."/>
            <person name="Van de Peer Y."/>
            <person name="Mizrachi E."/>
        </authorList>
    </citation>
    <scope>NUCLEOTIDE SEQUENCE</scope>
    <source>
        <tissue evidence="9">Young leaves</tissue>
    </source>
</reference>
<dbReference type="PANTHER" id="PTHR33491">
    <property type="entry name" value="OSJNBA0016N04.9 PROTEIN"/>
    <property type="match status" value="1"/>
</dbReference>
<dbReference type="PROSITE" id="PS50026">
    <property type="entry name" value="EGF_3"/>
    <property type="match status" value="1"/>
</dbReference>
<dbReference type="Gene3D" id="2.10.25.10">
    <property type="entry name" value="Laminin"/>
    <property type="match status" value="2"/>
</dbReference>
<evidence type="ECO:0000256" key="6">
    <source>
        <dbReference type="PROSITE-ProRule" id="PRU00076"/>
    </source>
</evidence>
<dbReference type="SMART" id="SM00179">
    <property type="entry name" value="EGF_CA"/>
    <property type="match status" value="1"/>
</dbReference>
<evidence type="ECO:0000256" key="4">
    <source>
        <dbReference type="ARBA" id="ARBA00022737"/>
    </source>
</evidence>
<dbReference type="GO" id="GO:0005509">
    <property type="term" value="F:calcium ion binding"/>
    <property type="evidence" value="ECO:0007669"/>
    <property type="project" value="InterPro"/>
</dbReference>
<dbReference type="EMBL" id="JAMYWD010000008">
    <property type="protein sequence ID" value="KAJ4964155.1"/>
    <property type="molecule type" value="Genomic_DNA"/>
</dbReference>
<keyword evidence="2 6" id="KW-0245">EGF-like domain</keyword>
<dbReference type="CDD" id="cd00054">
    <property type="entry name" value="EGF_CA"/>
    <property type="match status" value="1"/>
</dbReference>
<feature type="domain" description="EGF-like" evidence="8">
    <location>
        <begin position="297"/>
        <end position="342"/>
    </location>
</feature>
<comment type="caution">
    <text evidence="9">The sequence shown here is derived from an EMBL/GenBank/DDBJ whole genome shotgun (WGS) entry which is preliminary data.</text>
</comment>
<dbReference type="OrthoDB" id="4062651at2759"/>
<dbReference type="InterPro" id="IPR001881">
    <property type="entry name" value="EGF-like_Ca-bd_dom"/>
</dbReference>
<evidence type="ECO:0000256" key="7">
    <source>
        <dbReference type="SAM" id="SignalP"/>
    </source>
</evidence>
<dbReference type="SMART" id="SM00181">
    <property type="entry name" value="EGF"/>
    <property type="match status" value="2"/>
</dbReference>
<dbReference type="PROSITE" id="PS01187">
    <property type="entry name" value="EGF_CA"/>
    <property type="match status" value="1"/>
</dbReference>
<evidence type="ECO:0000313" key="10">
    <source>
        <dbReference type="Proteomes" id="UP001141806"/>
    </source>
</evidence>
<protein>
    <recommendedName>
        <fullName evidence="8">EGF-like domain-containing protein</fullName>
    </recommendedName>
</protein>
<evidence type="ECO:0000259" key="8">
    <source>
        <dbReference type="PROSITE" id="PS50026"/>
    </source>
</evidence>
<evidence type="ECO:0000256" key="1">
    <source>
        <dbReference type="ARBA" id="ARBA00004167"/>
    </source>
</evidence>
<evidence type="ECO:0000256" key="3">
    <source>
        <dbReference type="ARBA" id="ARBA00022729"/>
    </source>
</evidence>
<keyword evidence="5" id="KW-1015">Disulfide bond</keyword>
<dbReference type="InterPro" id="IPR000742">
    <property type="entry name" value="EGF"/>
</dbReference>
<dbReference type="SUPFAM" id="SSF57196">
    <property type="entry name" value="EGF/Laminin"/>
    <property type="match status" value="1"/>
</dbReference>
<dbReference type="InterPro" id="IPR025287">
    <property type="entry name" value="WAK_GUB"/>
</dbReference>
<dbReference type="Proteomes" id="UP001141806">
    <property type="component" value="Unassembled WGS sequence"/>
</dbReference>
<dbReference type="FunFam" id="2.10.25.10:FF:000628">
    <property type="entry name" value="Wall-associated receptor kinase 2"/>
    <property type="match status" value="1"/>
</dbReference>
<dbReference type="Pfam" id="PF07645">
    <property type="entry name" value="EGF_CA"/>
    <property type="match status" value="1"/>
</dbReference>
<evidence type="ECO:0000256" key="2">
    <source>
        <dbReference type="ARBA" id="ARBA00022536"/>
    </source>
</evidence>
<evidence type="ECO:0000313" key="9">
    <source>
        <dbReference type="EMBL" id="KAJ4964155.1"/>
    </source>
</evidence>
<feature type="chain" id="PRO_5040453355" description="EGF-like domain-containing protein" evidence="7">
    <location>
        <begin position="17"/>
        <end position="463"/>
    </location>
</feature>
<dbReference type="InterPro" id="IPR000152">
    <property type="entry name" value="EGF-type_Asp/Asn_hydroxyl_site"/>
</dbReference>
<comment type="subcellular location">
    <subcellularLocation>
        <location evidence="1">Membrane</location>
        <topology evidence="1">Single-pass membrane protein</topology>
    </subcellularLocation>
</comment>
<feature type="signal peptide" evidence="7">
    <location>
        <begin position="1"/>
        <end position="16"/>
    </location>
</feature>
<dbReference type="Pfam" id="PF13947">
    <property type="entry name" value="GUB_WAK_bind"/>
    <property type="match status" value="1"/>
</dbReference>
<gene>
    <name evidence="9" type="ORF">NE237_024094</name>
</gene>
<dbReference type="InterPro" id="IPR018097">
    <property type="entry name" value="EGF_Ca-bd_CS"/>
</dbReference>
<dbReference type="InterPro" id="IPR049883">
    <property type="entry name" value="NOTCH1_EGF-like"/>
</dbReference>